<evidence type="ECO:0000313" key="2">
    <source>
        <dbReference type="Proteomes" id="UP000215914"/>
    </source>
</evidence>
<proteinExistence type="predicted"/>
<name>A0A9K3E716_HELAN</name>
<protein>
    <submittedName>
        <fullName evidence="1">Uncharacterized protein</fullName>
    </submittedName>
</protein>
<dbReference type="EMBL" id="MNCJ02000329">
    <property type="protein sequence ID" value="KAF5768149.1"/>
    <property type="molecule type" value="Genomic_DNA"/>
</dbReference>
<dbReference type="AlphaFoldDB" id="A0A9K3E716"/>
<reference evidence="1" key="2">
    <citation type="submission" date="2020-06" db="EMBL/GenBank/DDBJ databases">
        <title>Helianthus annuus Genome sequencing and assembly Release 2.</title>
        <authorList>
            <person name="Gouzy J."/>
            <person name="Langlade N."/>
            <person name="Munos S."/>
        </authorList>
    </citation>
    <scope>NUCLEOTIDE SEQUENCE</scope>
    <source>
        <tissue evidence="1">Leaves</tissue>
    </source>
</reference>
<dbReference type="Proteomes" id="UP000215914">
    <property type="component" value="Unassembled WGS sequence"/>
</dbReference>
<reference evidence="1" key="1">
    <citation type="journal article" date="2017" name="Nature">
        <title>The sunflower genome provides insights into oil metabolism, flowering and Asterid evolution.</title>
        <authorList>
            <person name="Badouin H."/>
            <person name="Gouzy J."/>
            <person name="Grassa C.J."/>
            <person name="Murat F."/>
            <person name="Staton S.E."/>
            <person name="Cottret L."/>
            <person name="Lelandais-Briere C."/>
            <person name="Owens G.L."/>
            <person name="Carrere S."/>
            <person name="Mayjonade B."/>
            <person name="Legrand L."/>
            <person name="Gill N."/>
            <person name="Kane N.C."/>
            <person name="Bowers J.E."/>
            <person name="Hubner S."/>
            <person name="Bellec A."/>
            <person name="Berard A."/>
            <person name="Berges H."/>
            <person name="Blanchet N."/>
            <person name="Boniface M.C."/>
            <person name="Brunel D."/>
            <person name="Catrice O."/>
            <person name="Chaidir N."/>
            <person name="Claudel C."/>
            <person name="Donnadieu C."/>
            <person name="Faraut T."/>
            <person name="Fievet G."/>
            <person name="Helmstetter N."/>
            <person name="King M."/>
            <person name="Knapp S.J."/>
            <person name="Lai Z."/>
            <person name="Le Paslier M.C."/>
            <person name="Lippi Y."/>
            <person name="Lorenzon L."/>
            <person name="Mandel J.R."/>
            <person name="Marage G."/>
            <person name="Marchand G."/>
            <person name="Marquand E."/>
            <person name="Bret-Mestries E."/>
            <person name="Morien E."/>
            <person name="Nambeesan S."/>
            <person name="Nguyen T."/>
            <person name="Pegot-Espagnet P."/>
            <person name="Pouilly N."/>
            <person name="Raftis F."/>
            <person name="Sallet E."/>
            <person name="Schiex T."/>
            <person name="Thomas J."/>
            <person name="Vandecasteele C."/>
            <person name="Vares D."/>
            <person name="Vear F."/>
            <person name="Vautrin S."/>
            <person name="Crespi M."/>
            <person name="Mangin B."/>
            <person name="Burke J.M."/>
            <person name="Salse J."/>
            <person name="Munos S."/>
            <person name="Vincourt P."/>
            <person name="Rieseberg L.H."/>
            <person name="Langlade N.B."/>
        </authorList>
    </citation>
    <scope>NUCLEOTIDE SEQUENCE</scope>
    <source>
        <tissue evidence="1">Leaves</tissue>
    </source>
</reference>
<organism evidence="1 2">
    <name type="scientific">Helianthus annuus</name>
    <name type="common">Common sunflower</name>
    <dbReference type="NCBI Taxonomy" id="4232"/>
    <lineage>
        <taxon>Eukaryota</taxon>
        <taxon>Viridiplantae</taxon>
        <taxon>Streptophyta</taxon>
        <taxon>Embryophyta</taxon>
        <taxon>Tracheophyta</taxon>
        <taxon>Spermatophyta</taxon>
        <taxon>Magnoliopsida</taxon>
        <taxon>eudicotyledons</taxon>
        <taxon>Gunneridae</taxon>
        <taxon>Pentapetalae</taxon>
        <taxon>asterids</taxon>
        <taxon>campanulids</taxon>
        <taxon>Asterales</taxon>
        <taxon>Asteraceae</taxon>
        <taxon>Asteroideae</taxon>
        <taxon>Heliantheae alliance</taxon>
        <taxon>Heliantheae</taxon>
        <taxon>Helianthus</taxon>
    </lineage>
</organism>
<dbReference type="Gramene" id="mRNA:HanXRQr2_Chr14g0633021">
    <property type="protein sequence ID" value="CDS:HanXRQr2_Chr14g0633021.1"/>
    <property type="gene ID" value="HanXRQr2_Chr14g0633021"/>
</dbReference>
<sequence length="67" mass="7440">MILGLLGMHFGGKTSWVFSFHADPVLSNPNPCIRTLYNYLLSQETLQVTCFQSILLSSPLSIAKILL</sequence>
<evidence type="ECO:0000313" key="1">
    <source>
        <dbReference type="EMBL" id="KAF5768149.1"/>
    </source>
</evidence>
<comment type="caution">
    <text evidence="1">The sequence shown here is derived from an EMBL/GenBank/DDBJ whole genome shotgun (WGS) entry which is preliminary data.</text>
</comment>
<accession>A0A9K3E716</accession>
<keyword evidence="2" id="KW-1185">Reference proteome</keyword>
<gene>
    <name evidence="1" type="ORF">HanXRQr2_Chr14g0633021</name>
</gene>